<proteinExistence type="predicted"/>
<reference evidence="2" key="1">
    <citation type="submission" date="2005-09" db="EMBL/GenBank/DDBJ databases">
        <authorList>
            <person name="Mural R.J."/>
            <person name="Li P.W."/>
            <person name="Adams M.D."/>
            <person name="Amanatides P.G."/>
            <person name="Baden-Tillson H."/>
            <person name="Barnstead M."/>
            <person name="Chin S.H."/>
            <person name="Dew I."/>
            <person name="Evans C.A."/>
            <person name="Ferriera S."/>
            <person name="Flanigan M."/>
            <person name="Fosler C."/>
            <person name="Glodek A."/>
            <person name="Gu Z."/>
            <person name="Holt R.A."/>
            <person name="Jennings D."/>
            <person name="Kraft C.L."/>
            <person name="Lu F."/>
            <person name="Nguyen T."/>
            <person name="Nusskern D.R."/>
            <person name="Pfannkoch C.M."/>
            <person name="Sitter C."/>
            <person name="Sutton G.G."/>
            <person name="Venter J.C."/>
            <person name="Wang Z."/>
            <person name="Woodage T."/>
            <person name="Zheng X.H."/>
            <person name="Zhong F."/>
        </authorList>
    </citation>
    <scope>NUCLEOTIDE SEQUENCE [LARGE SCALE GENOMIC DNA]</scope>
    <source>
        <strain>BN</strain>
        <strain evidence="2">Sprague-Dawley</strain>
    </source>
</reference>
<accession>A6JI11</accession>
<evidence type="ECO:0000313" key="1">
    <source>
        <dbReference type="EMBL" id="EDL94485.1"/>
    </source>
</evidence>
<sequence length="79" mass="9328">MWVRIPEGAMKSWRKHQAVNEHIRATGYWRVIPTRHLCESVQNPHQRHKEAELRVSQLHLILLQGYFQRPPLALSVALL</sequence>
<dbReference type="AlphaFoldDB" id="A6JI11"/>
<evidence type="ECO:0000313" key="2">
    <source>
        <dbReference type="Proteomes" id="UP000234681"/>
    </source>
</evidence>
<dbReference type="EMBL" id="CH473986">
    <property type="protein sequence ID" value="EDL94485.1"/>
    <property type="molecule type" value="Genomic_DNA"/>
</dbReference>
<name>A6JI11_RAT</name>
<dbReference type="Proteomes" id="UP000234681">
    <property type="component" value="Chromosome 1"/>
</dbReference>
<protein>
    <submittedName>
        <fullName evidence="1">RCG57803</fullName>
    </submittedName>
</protein>
<organism evidence="1 2">
    <name type="scientific">Rattus norvegicus</name>
    <name type="common">Rat</name>
    <dbReference type="NCBI Taxonomy" id="10116"/>
    <lineage>
        <taxon>Eukaryota</taxon>
        <taxon>Metazoa</taxon>
        <taxon>Chordata</taxon>
        <taxon>Craniata</taxon>
        <taxon>Vertebrata</taxon>
        <taxon>Euteleostomi</taxon>
        <taxon>Mammalia</taxon>
        <taxon>Eutheria</taxon>
        <taxon>Euarchontoglires</taxon>
        <taxon>Glires</taxon>
        <taxon>Rodentia</taxon>
        <taxon>Myomorpha</taxon>
        <taxon>Muroidea</taxon>
        <taxon>Muridae</taxon>
        <taxon>Murinae</taxon>
        <taxon>Rattus</taxon>
    </lineage>
</organism>
<gene>
    <name evidence="1" type="ORF">rCG_57803</name>
</gene>